<accession>A0A2Z6MXT3</accession>
<evidence type="ECO:0000313" key="7">
    <source>
        <dbReference type="Proteomes" id="UP000242715"/>
    </source>
</evidence>
<keyword evidence="1" id="KW-0433">Leucine-rich repeat</keyword>
<dbReference type="PANTHER" id="PTHR36766:SF71">
    <property type="entry name" value="DISEASE RESISTANCE PROTEIN RGA3"/>
    <property type="match status" value="1"/>
</dbReference>
<dbReference type="InterPro" id="IPR032675">
    <property type="entry name" value="LRR_dom_sf"/>
</dbReference>
<name>A0A2Z6MXT3_TRISU</name>
<organism evidence="6 7">
    <name type="scientific">Trifolium subterraneum</name>
    <name type="common">Subterranean clover</name>
    <dbReference type="NCBI Taxonomy" id="3900"/>
    <lineage>
        <taxon>Eukaryota</taxon>
        <taxon>Viridiplantae</taxon>
        <taxon>Streptophyta</taxon>
        <taxon>Embryophyta</taxon>
        <taxon>Tracheophyta</taxon>
        <taxon>Spermatophyta</taxon>
        <taxon>Magnoliopsida</taxon>
        <taxon>eudicotyledons</taxon>
        <taxon>Gunneridae</taxon>
        <taxon>Pentapetalae</taxon>
        <taxon>rosids</taxon>
        <taxon>fabids</taxon>
        <taxon>Fabales</taxon>
        <taxon>Fabaceae</taxon>
        <taxon>Papilionoideae</taxon>
        <taxon>50 kb inversion clade</taxon>
        <taxon>NPAAA clade</taxon>
        <taxon>Hologalegina</taxon>
        <taxon>IRL clade</taxon>
        <taxon>Trifolieae</taxon>
        <taxon>Trifolium</taxon>
    </lineage>
</organism>
<dbReference type="PANTHER" id="PTHR36766">
    <property type="entry name" value="PLANT BROAD-SPECTRUM MILDEW RESISTANCE PROTEIN RPW8"/>
    <property type="match status" value="1"/>
</dbReference>
<sequence length="500" mass="56287">MPKLQTLPMFIVGTESSKSLTQLQRLHLKGELHIKQMEHVRHATEAKLVNLRGKPQLYSLSLSWKHYDEFCELNSKIVLESIVPPPSLKSLCIEEYPGICFPSWIGAVQLPNLTKMVLINCRRCECLPTLGKFQFLKTIHLQGMHSVINIGREFNGESSGIKFQLLQELSIVDFPNLKFWWSMNGEEEFPSLVKLTIRKCPKLKSMPEIQSLQHLELQNCDEMILFSARNTSYLTTLVIDQFIGQLVHLESILQKNASLTSLTISSCPNLLSIPSTLGCLTSLKTLIIRWCEGLVIIPEDLHELTSLECLEIIECPNLFALPEGIQGLHKLKSLSVENCNNISSLPTGLQYLTSLEHLAIMYFPVLDHLPDELSNLSKLRSLYILSCQKLSFLPESLKHVTSLQTLEIHKCPDLKALPGWIDNLSFLRSLVISECHGIKSLPEGLRNLSNLQHLSIRECSALEEDCREGIGSDWPKIAHIPHTYVGNFKPGPLSTGSSSI</sequence>
<reference evidence="7" key="1">
    <citation type="journal article" date="2017" name="Front. Plant Sci.">
        <title>Climate Clever Clovers: New Paradigm to Reduce the Environmental Footprint of Ruminants by Breeding Low Methanogenic Forages Utilizing Haplotype Variation.</title>
        <authorList>
            <person name="Kaur P."/>
            <person name="Appels R."/>
            <person name="Bayer P.E."/>
            <person name="Keeble-Gagnere G."/>
            <person name="Wang J."/>
            <person name="Hirakawa H."/>
            <person name="Shirasawa K."/>
            <person name="Vercoe P."/>
            <person name="Stefanova K."/>
            <person name="Durmic Z."/>
            <person name="Nichols P."/>
            <person name="Revell C."/>
            <person name="Isobe S.N."/>
            <person name="Edwards D."/>
            <person name="Erskine W."/>
        </authorList>
    </citation>
    <scope>NUCLEOTIDE SEQUENCE [LARGE SCALE GENOMIC DNA]</scope>
    <source>
        <strain evidence="7">cv. Daliak</strain>
    </source>
</reference>
<proteinExistence type="predicted"/>
<evidence type="ECO:0000256" key="1">
    <source>
        <dbReference type="ARBA" id="ARBA00022614"/>
    </source>
</evidence>
<keyword evidence="7" id="KW-1185">Reference proteome</keyword>
<evidence type="ECO:0000256" key="3">
    <source>
        <dbReference type="ARBA" id="ARBA00022821"/>
    </source>
</evidence>
<dbReference type="InterPro" id="IPR055414">
    <property type="entry name" value="LRR_R13L4/SHOC2-like"/>
</dbReference>
<dbReference type="GO" id="GO:0006952">
    <property type="term" value="P:defense response"/>
    <property type="evidence" value="ECO:0007669"/>
    <property type="project" value="UniProtKB-KW"/>
</dbReference>
<dbReference type="AlphaFoldDB" id="A0A2Z6MXT3"/>
<dbReference type="InterPro" id="IPR056789">
    <property type="entry name" value="LRR_R13L1-DRL21"/>
</dbReference>
<dbReference type="Gene3D" id="3.80.10.10">
    <property type="entry name" value="Ribonuclease Inhibitor"/>
    <property type="match status" value="3"/>
</dbReference>
<evidence type="ECO:0000259" key="5">
    <source>
        <dbReference type="Pfam" id="PF25019"/>
    </source>
</evidence>
<evidence type="ECO:0000259" key="4">
    <source>
        <dbReference type="Pfam" id="PF23598"/>
    </source>
</evidence>
<keyword evidence="2" id="KW-0677">Repeat</keyword>
<dbReference type="OrthoDB" id="1935327at2759"/>
<dbReference type="SMART" id="SM00367">
    <property type="entry name" value="LRR_CC"/>
    <property type="match status" value="3"/>
</dbReference>
<protein>
    <recommendedName>
        <fullName evidence="8">NB-ARC domain-containing protein</fullName>
    </recommendedName>
</protein>
<dbReference type="SUPFAM" id="SSF52058">
    <property type="entry name" value="L domain-like"/>
    <property type="match status" value="2"/>
</dbReference>
<dbReference type="InterPro" id="IPR006553">
    <property type="entry name" value="Leu-rich_rpt_Cys-con_subtyp"/>
</dbReference>
<feature type="domain" description="Disease resistance R13L4/SHOC-2-like LRR" evidence="4">
    <location>
        <begin position="275"/>
        <end position="385"/>
    </location>
</feature>
<dbReference type="Pfam" id="PF25019">
    <property type="entry name" value="LRR_R13L1-DRL21"/>
    <property type="match status" value="1"/>
</dbReference>
<gene>
    <name evidence="6" type="ORF">TSUD_251200</name>
</gene>
<dbReference type="EMBL" id="DF973234">
    <property type="protein sequence ID" value="GAU21637.1"/>
    <property type="molecule type" value="Genomic_DNA"/>
</dbReference>
<evidence type="ECO:0000313" key="6">
    <source>
        <dbReference type="EMBL" id="GAU21637.1"/>
    </source>
</evidence>
<dbReference type="Proteomes" id="UP000242715">
    <property type="component" value="Unassembled WGS sequence"/>
</dbReference>
<dbReference type="Pfam" id="PF23598">
    <property type="entry name" value="LRR_14"/>
    <property type="match status" value="1"/>
</dbReference>
<feature type="domain" description="R13L1/DRL21-like LRR repeat region" evidence="5">
    <location>
        <begin position="20"/>
        <end position="144"/>
    </location>
</feature>
<keyword evidence="3" id="KW-0611">Plant defense</keyword>
<evidence type="ECO:0000256" key="2">
    <source>
        <dbReference type="ARBA" id="ARBA00022737"/>
    </source>
</evidence>
<evidence type="ECO:0008006" key="8">
    <source>
        <dbReference type="Google" id="ProtNLM"/>
    </source>
</evidence>